<keyword evidence="4 5" id="KW-0413">Isomerase</keyword>
<dbReference type="CDD" id="cd02573">
    <property type="entry name" value="PseudoU_synth_EcTruB"/>
    <property type="match status" value="1"/>
</dbReference>
<evidence type="ECO:0000256" key="4">
    <source>
        <dbReference type="ARBA" id="ARBA00023235"/>
    </source>
</evidence>
<evidence type="ECO:0000256" key="3">
    <source>
        <dbReference type="ARBA" id="ARBA00022694"/>
    </source>
</evidence>
<dbReference type="GO" id="GO:0031119">
    <property type="term" value="P:tRNA pseudouridine synthesis"/>
    <property type="evidence" value="ECO:0007669"/>
    <property type="project" value="UniProtKB-UniRule"/>
</dbReference>
<dbReference type="HAMAP" id="MF_01080">
    <property type="entry name" value="TruB_bact"/>
    <property type="match status" value="1"/>
</dbReference>
<dbReference type="AlphaFoldDB" id="A0A1Y0I518"/>
<comment type="catalytic activity">
    <reaction evidence="1 5">
        <text>uridine(55) in tRNA = pseudouridine(55) in tRNA</text>
        <dbReference type="Rhea" id="RHEA:42532"/>
        <dbReference type="Rhea" id="RHEA-COMP:10101"/>
        <dbReference type="Rhea" id="RHEA-COMP:10102"/>
        <dbReference type="ChEBI" id="CHEBI:65314"/>
        <dbReference type="ChEBI" id="CHEBI:65315"/>
        <dbReference type="EC" id="5.4.99.25"/>
    </reaction>
</comment>
<dbReference type="RefSeq" id="WP_087460664.1">
    <property type="nucleotide sequence ID" value="NZ_CP021425.1"/>
</dbReference>
<dbReference type="Pfam" id="PF01509">
    <property type="entry name" value="TruB_N"/>
    <property type="match status" value="1"/>
</dbReference>
<protein>
    <recommendedName>
        <fullName evidence="5">tRNA pseudouridine synthase B</fullName>
        <ecNumber evidence="5">5.4.99.25</ecNumber>
    </recommendedName>
    <alternativeName>
        <fullName evidence="5">tRNA pseudouridine(55) synthase</fullName>
        <shortName evidence="5">Psi55 synthase</shortName>
    </alternativeName>
    <alternativeName>
        <fullName evidence="5">tRNA pseudouridylate synthase</fullName>
    </alternativeName>
    <alternativeName>
        <fullName evidence="5">tRNA-uridine isomerase</fullName>
    </alternativeName>
</protein>
<dbReference type="EMBL" id="CP021425">
    <property type="protein sequence ID" value="ARU55577.1"/>
    <property type="molecule type" value="Genomic_DNA"/>
</dbReference>
<dbReference type="GO" id="GO:1990481">
    <property type="term" value="P:mRNA pseudouridine synthesis"/>
    <property type="evidence" value="ECO:0007669"/>
    <property type="project" value="TreeGrafter"/>
</dbReference>
<dbReference type="PANTHER" id="PTHR13767:SF2">
    <property type="entry name" value="PSEUDOURIDYLATE SYNTHASE TRUB1"/>
    <property type="match status" value="1"/>
</dbReference>
<evidence type="ECO:0000256" key="2">
    <source>
        <dbReference type="ARBA" id="ARBA00005642"/>
    </source>
</evidence>
<keyword evidence="9" id="KW-1185">Reference proteome</keyword>
<dbReference type="GO" id="GO:0003723">
    <property type="term" value="F:RNA binding"/>
    <property type="evidence" value="ECO:0007669"/>
    <property type="project" value="InterPro"/>
</dbReference>
<gene>
    <name evidence="5" type="primary">truB</name>
    <name evidence="8" type="ORF">OLMES_1502</name>
</gene>
<dbReference type="InterPro" id="IPR020103">
    <property type="entry name" value="PsdUridine_synth_cat_dom_sf"/>
</dbReference>
<feature type="domain" description="Pseudouridine synthase II N-terminal" evidence="6">
    <location>
        <begin position="33"/>
        <end position="181"/>
    </location>
</feature>
<dbReference type="PANTHER" id="PTHR13767">
    <property type="entry name" value="TRNA-PSEUDOURIDINE SYNTHASE"/>
    <property type="match status" value="1"/>
</dbReference>
<evidence type="ECO:0000313" key="9">
    <source>
        <dbReference type="Proteomes" id="UP000196027"/>
    </source>
</evidence>
<dbReference type="Pfam" id="PF16198">
    <property type="entry name" value="TruB_C_2"/>
    <property type="match status" value="1"/>
</dbReference>
<comment type="similarity">
    <text evidence="2 5">Belongs to the pseudouridine synthase TruB family. Type 1 subfamily.</text>
</comment>
<dbReference type="InterPro" id="IPR002501">
    <property type="entry name" value="PsdUridine_synth_N"/>
</dbReference>
<evidence type="ECO:0000259" key="7">
    <source>
        <dbReference type="Pfam" id="PF16198"/>
    </source>
</evidence>
<feature type="domain" description="tRNA pseudouridylate synthase B C-terminal" evidence="7">
    <location>
        <begin position="182"/>
        <end position="247"/>
    </location>
</feature>
<evidence type="ECO:0000313" key="8">
    <source>
        <dbReference type="EMBL" id="ARU55577.1"/>
    </source>
</evidence>
<dbReference type="InterPro" id="IPR032819">
    <property type="entry name" value="TruB_C"/>
</dbReference>
<dbReference type="InterPro" id="IPR014780">
    <property type="entry name" value="tRNA_psdUridine_synth_TruB"/>
</dbReference>
<dbReference type="NCBIfam" id="TIGR00431">
    <property type="entry name" value="TruB"/>
    <property type="match status" value="1"/>
</dbReference>
<sequence length="340" mass="37613">MGSRRKKGRLIDGVFLLNKDEGVTSNFIMQKVKRLFDAQKAGHTGSLDPLATGVLPICLGEATKFAARGLDANKGYEATAKLGQITETGDREGALVKCSDVPELSRDEVEAVIQRFSGVITQVPSMYSALKYQGKPLYEYARAGQVVPRKSREIQIFEIELLRFEGDELDIRVFCSKGTYIRTLVEDIGLALGCGAHVTKLHRIQAGPFSIEQCMSLAQLSELLDESEAGKSYSRMDETLLPLDEMLSDLPILALEDTMRDAFVHGQSVRVSQAEISRVFDCQSVFDYQSVFDHQNLAVESEVRVYGRVNDNSCEQQFLGLASLTIEGDVNPRRLIAFSG</sequence>
<dbReference type="EC" id="5.4.99.25" evidence="5"/>
<evidence type="ECO:0000259" key="6">
    <source>
        <dbReference type="Pfam" id="PF01509"/>
    </source>
</evidence>
<dbReference type="OrthoDB" id="9802309at2"/>
<name>A0A1Y0I518_9GAMM</name>
<organism evidence="8 9">
    <name type="scientific">Oleiphilus messinensis</name>
    <dbReference type="NCBI Taxonomy" id="141451"/>
    <lineage>
        <taxon>Bacteria</taxon>
        <taxon>Pseudomonadati</taxon>
        <taxon>Pseudomonadota</taxon>
        <taxon>Gammaproteobacteria</taxon>
        <taxon>Oceanospirillales</taxon>
        <taxon>Oleiphilaceae</taxon>
        <taxon>Oleiphilus</taxon>
    </lineage>
</organism>
<dbReference type="Gene3D" id="2.30.130.10">
    <property type="entry name" value="PUA domain"/>
    <property type="match status" value="1"/>
</dbReference>
<proteinExistence type="inferred from homology"/>
<evidence type="ECO:0000256" key="5">
    <source>
        <dbReference type="HAMAP-Rule" id="MF_01080"/>
    </source>
</evidence>
<keyword evidence="3 5" id="KW-0819">tRNA processing</keyword>
<reference evidence="8 9" key="1">
    <citation type="submission" date="2017-05" db="EMBL/GenBank/DDBJ databases">
        <title>Genomic insights into alkan degradation activity of Oleiphilus messinensis.</title>
        <authorList>
            <person name="Kozyavkin S.A."/>
            <person name="Slesarev A.I."/>
            <person name="Golyshin P.N."/>
            <person name="Korzhenkov A."/>
            <person name="Golyshina O.N."/>
            <person name="Toshchakov S.V."/>
        </authorList>
    </citation>
    <scope>NUCLEOTIDE SEQUENCE [LARGE SCALE GENOMIC DNA]</scope>
    <source>
        <strain evidence="8 9">ME102</strain>
    </source>
</reference>
<feature type="active site" description="Nucleophile" evidence="5">
    <location>
        <position position="48"/>
    </location>
</feature>
<accession>A0A1Y0I518</accession>
<dbReference type="Proteomes" id="UP000196027">
    <property type="component" value="Chromosome"/>
</dbReference>
<dbReference type="InterPro" id="IPR036974">
    <property type="entry name" value="PUA_sf"/>
</dbReference>
<dbReference type="KEGG" id="ome:OLMES_1502"/>
<dbReference type="SUPFAM" id="SSF55120">
    <property type="entry name" value="Pseudouridine synthase"/>
    <property type="match status" value="1"/>
</dbReference>
<evidence type="ECO:0000256" key="1">
    <source>
        <dbReference type="ARBA" id="ARBA00000385"/>
    </source>
</evidence>
<dbReference type="GO" id="GO:0160148">
    <property type="term" value="F:tRNA pseudouridine(55) synthase activity"/>
    <property type="evidence" value="ECO:0007669"/>
    <property type="project" value="UniProtKB-EC"/>
</dbReference>
<comment type="function">
    <text evidence="5">Responsible for synthesis of pseudouridine from uracil-55 in the psi GC loop of transfer RNAs.</text>
</comment>
<dbReference type="Gene3D" id="3.30.2350.10">
    <property type="entry name" value="Pseudouridine synthase"/>
    <property type="match status" value="1"/>
</dbReference>